<dbReference type="EMBL" id="LK054933">
    <property type="protein sequence ID" value="CDR71487.1"/>
    <property type="molecule type" value="Genomic_DNA"/>
</dbReference>
<evidence type="ECO:0000256" key="1">
    <source>
        <dbReference type="SAM" id="Coils"/>
    </source>
</evidence>
<gene>
    <name evidence="2" type="ORF">BBBOND_0001380</name>
</gene>
<reference evidence="2" key="2">
    <citation type="submission" date="2014-06" db="EMBL/GenBank/DDBJ databases">
        <authorList>
            <person name="Aslett M."/>
            <person name="De Silva Nishadi"/>
        </authorList>
    </citation>
    <scope>NUCLEOTIDE SEQUENCE</scope>
    <source>
        <strain evidence="2">Bond</strain>
    </source>
</reference>
<name>A0A061BPR4_BABBI</name>
<dbReference type="AlphaFoldDB" id="A0A061BPR4"/>
<feature type="non-terminal residue" evidence="2">
    <location>
        <position position="385"/>
    </location>
</feature>
<feature type="coiled-coil region" evidence="1">
    <location>
        <begin position="132"/>
        <end position="166"/>
    </location>
</feature>
<dbReference type="KEGG" id="bbig:BBBOND_0001380"/>
<dbReference type="GeneID" id="24561713"/>
<keyword evidence="1" id="KW-0175">Coiled coil</keyword>
<proteinExistence type="predicted"/>
<sequence length="385" mass="43347">MAFLYQVLKDVSEKQPYSVGKEELKKLVSDLKTKLSTGRKGFEVIAQVAERVGGYNGLVKQSNEAVRDKITNLDEQMEQVKKDVKETYPTKDEKDAEPVADKINASQSKVTEIVKKCQQLAKTFKADILTLKDKIKDLGHEANEQINKARDNVEREGQRLGRVQKNEKEQYEEMEKKITSVLLVVKDKLNQEIRSQVNGLISLLNEKVKNILKECRHICRTLENYLLDLDKWMETAKAYIDDVMEKQVGAIKKEIDGESANKNKNKLDESIETLGSQLGDKAQQLAAWNSAAGSVVTQAKQKCTQIGGMVETTRSDDKSKIYGLASDMKDKADKLRQAAKHIKQNIGDRVQGALQQVKSMDEALKKDLYKVKQAVEGQMTGIKEA</sequence>
<evidence type="ECO:0000313" key="2">
    <source>
        <dbReference type="EMBL" id="CDR71487.1"/>
    </source>
</evidence>
<accession>A0A061BPR4</accession>
<dbReference type="VEuPathDB" id="PiroplasmaDB:BBBOND_0001380"/>
<organism evidence="2">
    <name type="scientific">Babesia bigemina</name>
    <dbReference type="NCBI Taxonomy" id="5866"/>
    <lineage>
        <taxon>Eukaryota</taxon>
        <taxon>Sar</taxon>
        <taxon>Alveolata</taxon>
        <taxon>Apicomplexa</taxon>
        <taxon>Aconoidasida</taxon>
        <taxon>Piroplasmida</taxon>
        <taxon>Babesiidae</taxon>
        <taxon>Babesia</taxon>
    </lineage>
</organism>
<reference evidence="2" key="1">
    <citation type="journal article" date="2014" name="Nucleic Acids Res.">
        <title>The evolutionary dynamics of variant antigen genes in Babesia reveal a history of genomic innovation underlying host-parasite interaction.</title>
        <authorList>
            <person name="Jackson A.P."/>
            <person name="Otto T.D."/>
            <person name="Darby A."/>
            <person name="Ramaprasad A."/>
            <person name="Xia D."/>
            <person name="Echaide I.E."/>
            <person name="Farber M."/>
            <person name="Gahlot S."/>
            <person name="Gamble J."/>
            <person name="Gupta D."/>
            <person name="Gupta Y."/>
            <person name="Jackson L."/>
            <person name="Malandrin L."/>
            <person name="Malas T.B."/>
            <person name="Moussa E."/>
            <person name="Nair M."/>
            <person name="Reid AJ."/>
            <person name="Sanders M."/>
            <person name="Sharma J."/>
            <person name="Tracey A."/>
            <person name="Quail M.A."/>
            <person name="Weir W."/>
            <person name="Wastling J.M."/>
            <person name="Hall N."/>
            <person name="Willadsen P."/>
            <person name="Lingelbach K."/>
            <person name="Shiels B."/>
            <person name="Tait A."/>
            <person name="Berriman M."/>
            <person name="Allred D.R."/>
            <person name="Pain A."/>
        </authorList>
    </citation>
    <scope>NUCLEOTIDE SEQUENCE</scope>
    <source>
        <strain evidence="2">Bond</strain>
    </source>
</reference>
<protein>
    <submittedName>
        <fullName evidence="2">Uncharacterized protein</fullName>
    </submittedName>
</protein>
<dbReference type="RefSeq" id="XP_012770433.1">
    <property type="nucleotide sequence ID" value="XM_012914979.1"/>
</dbReference>